<comment type="similarity">
    <text evidence="2">Belongs to the SAP130 family.</text>
</comment>
<evidence type="ECO:0000313" key="9">
    <source>
        <dbReference type="EMBL" id="KAK2144467.1"/>
    </source>
</evidence>
<evidence type="ECO:0000256" key="3">
    <source>
        <dbReference type="ARBA" id="ARBA00022491"/>
    </source>
</evidence>
<keyword evidence="5" id="KW-0804">Transcription</keyword>
<evidence type="ECO:0000256" key="5">
    <source>
        <dbReference type="ARBA" id="ARBA00023163"/>
    </source>
</evidence>
<evidence type="ECO:0000259" key="8">
    <source>
        <dbReference type="Pfam" id="PF16014"/>
    </source>
</evidence>
<dbReference type="Pfam" id="PF16014">
    <property type="entry name" value="SAP130_C"/>
    <property type="match status" value="1"/>
</dbReference>
<evidence type="ECO:0000256" key="7">
    <source>
        <dbReference type="SAM" id="MobiDB-lite"/>
    </source>
</evidence>
<evidence type="ECO:0000256" key="2">
    <source>
        <dbReference type="ARBA" id="ARBA00007859"/>
    </source>
</evidence>
<comment type="caution">
    <text evidence="9">The sequence shown here is derived from an EMBL/GenBank/DDBJ whole genome shotgun (WGS) entry which is preliminary data.</text>
</comment>
<dbReference type="InterPro" id="IPR031963">
    <property type="entry name" value="SAP130_C"/>
</dbReference>
<evidence type="ECO:0000256" key="6">
    <source>
        <dbReference type="ARBA" id="ARBA00023242"/>
    </source>
</evidence>
<organism evidence="9 10">
    <name type="scientific">Paralvinella palmiformis</name>
    <dbReference type="NCBI Taxonomy" id="53620"/>
    <lineage>
        <taxon>Eukaryota</taxon>
        <taxon>Metazoa</taxon>
        <taxon>Spiralia</taxon>
        <taxon>Lophotrochozoa</taxon>
        <taxon>Annelida</taxon>
        <taxon>Polychaeta</taxon>
        <taxon>Sedentaria</taxon>
        <taxon>Canalipalpata</taxon>
        <taxon>Terebellida</taxon>
        <taxon>Terebelliformia</taxon>
        <taxon>Alvinellidae</taxon>
        <taxon>Paralvinella</taxon>
    </lineage>
</organism>
<proteinExistence type="inferred from homology"/>
<feature type="region of interest" description="Disordered" evidence="7">
    <location>
        <begin position="930"/>
        <end position="1020"/>
    </location>
</feature>
<dbReference type="InterPro" id="IPR024137">
    <property type="entry name" value="His_deAcase_cplx_SAP130"/>
</dbReference>
<keyword evidence="10" id="KW-1185">Reference proteome</keyword>
<evidence type="ECO:0000256" key="4">
    <source>
        <dbReference type="ARBA" id="ARBA00023015"/>
    </source>
</evidence>
<feature type="compositionally biased region" description="Pro residues" evidence="7">
    <location>
        <begin position="679"/>
        <end position="689"/>
    </location>
</feature>
<protein>
    <recommendedName>
        <fullName evidence="8">Histone deacetylase complex subunit SAP130 C-terminal domain-containing protein</fullName>
    </recommendedName>
</protein>
<reference evidence="9" key="1">
    <citation type="journal article" date="2023" name="Mol. Biol. Evol.">
        <title>Third-Generation Sequencing Reveals the Adaptive Role of the Epigenome in Three Deep-Sea Polychaetes.</title>
        <authorList>
            <person name="Perez M."/>
            <person name="Aroh O."/>
            <person name="Sun Y."/>
            <person name="Lan Y."/>
            <person name="Juniper S.K."/>
            <person name="Young C.R."/>
            <person name="Angers B."/>
            <person name="Qian P.Y."/>
        </authorList>
    </citation>
    <scope>NUCLEOTIDE SEQUENCE</scope>
    <source>
        <strain evidence="9">P08H-3</strain>
    </source>
</reference>
<dbReference type="PANTHER" id="PTHR13497">
    <property type="entry name" value="HISTONE DEACETYLASE COMPLEX SUBUNIT SAP130"/>
    <property type="match status" value="1"/>
</dbReference>
<feature type="domain" description="Histone deacetylase complex subunit SAP130 C-terminal" evidence="8">
    <location>
        <begin position="1001"/>
        <end position="1224"/>
    </location>
</feature>
<feature type="region of interest" description="Disordered" evidence="7">
    <location>
        <begin position="667"/>
        <end position="704"/>
    </location>
</feature>
<evidence type="ECO:0000256" key="1">
    <source>
        <dbReference type="ARBA" id="ARBA00004123"/>
    </source>
</evidence>
<name>A0AAD9J1N9_9ANNE</name>
<dbReference type="Proteomes" id="UP001208570">
    <property type="component" value="Unassembled WGS sequence"/>
</dbReference>
<comment type="subcellular location">
    <subcellularLocation>
        <location evidence="1">Nucleus</location>
    </subcellularLocation>
</comment>
<dbReference type="AlphaFoldDB" id="A0AAD9J1N9"/>
<dbReference type="EMBL" id="JAODUP010000753">
    <property type="protein sequence ID" value="KAK2144467.1"/>
    <property type="molecule type" value="Genomic_DNA"/>
</dbReference>
<evidence type="ECO:0000313" key="10">
    <source>
        <dbReference type="Proteomes" id="UP001208570"/>
    </source>
</evidence>
<sequence length="1238" mass="133153">MLLVGDFNIHWDVDNSTEMIKLHDLLQRDHADLVIKKPRPSKKAVKYRKLKAIDHAQLSQDLERATIGLTRNTPLDDMFVQMNIRKQSHMHGEVIKKIIPGLFNKDGESQVPPLSLKVLSDSYLSDCKIPSCTMMSKCNTMSGHVHPESGEKSNEKKTENVQHNPVQVPILTRITGIQPQLVQHGEVPKSAMPAGVKPSASRPIAPAPGLTVGTAATTAKLYGVQGQHTIMAKAIGLQQAGTSGTQTVAVNLSTQTATSNMAGSQPLHITMTSQSIQSLTLPPGLTGLTQGGTMLQTQPFAQVSVTDEMLAKAHEDKEKSRIIVPDKTRTSIPVSSLMRGALPHPLQQGPTQVNLTLAPNPGVSQGHPSGIPTIMSTMPHIPLGATAASALAAPKLSTVANPTIRPNQPISAATQLQAPVLQTSQGVQLRPPLRPSLPASQILTTTVAAHQAHQAEMQRASAHLLTSQSTIQGRPIHTQVQAGKGAMPAGQTIVQGFAAQPPKIVTQAQLLAPATSGTTIVNVTAPKLTVGGGQTLNINQSGPRFQKVGAQGNLPQSLPAGAIVVNTTAKPAIPGQRQQKVIVSHVPVTTTIPTTISVTTGTMPKSGFHGNPVAQAMTAAPIVTTTAAGGQPLTKKALIKAPVQRHMSPHVALTTTAHIMDQAQLHREVSGQGQVKPPLAQPPGQPQPHQPGHIQGNMFTIPTSRPQLGNQAVVSLGMGTGQVNTMADARPQTQEKSIRPGIQPPLPFSLQNCAALSAANYYQQPYNVIYQPAFTTGGTTIRPSIVPGQPANIAATLHATPQGTLSTATAVQPGVRIHPPSLMVNVDPSHASAITMATQFVAAKTSESPTVTTVATPIMQAAAVNHPVNVTLPTSFGAVSINQQSGGPITQPTNASPRPSILRKRPHEAGVMIVKKNLLSSVNAVEVPSSQDLTQHITPTVSPKPPPPVDPNRENSQSSTDTASSAESTPQSNLEARVKEEPVEGGENAENATGLTLFSPMNNNVEASPRKKPRKQRLEANHEIQDGCSSDEELDKLAKEDIKKELEWVEEDLKLEEKIKVEAAEDIKEFVDEEGIRWTREKRRPPINLLNHYVCSWKTRNNHFLRYSDVKPKEERRPTVNELANQKGIHQKASGWKMYHLAAQLEELMDLERDVFSSMSIVQESIAPKHIAKNPTMEDDISMVHELTQGNIQRCQLVMDQLEEARVSMVKVLEHKQRIIDIINKHHSKRPVKKKERT</sequence>
<keyword evidence="4" id="KW-0805">Transcription regulation</keyword>
<dbReference type="GO" id="GO:0000122">
    <property type="term" value="P:negative regulation of transcription by RNA polymerase II"/>
    <property type="evidence" value="ECO:0007669"/>
    <property type="project" value="TreeGrafter"/>
</dbReference>
<feature type="compositionally biased region" description="Polar residues" evidence="7">
    <location>
        <begin position="990"/>
        <end position="1006"/>
    </location>
</feature>
<gene>
    <name evidence="9" type="ORF">LSH36_753g01065</name>
</gene>
<feature type="compositionally biased region" description="Low complexity" evidence="7">
    <location>
        <begin position="956"/>
        <end position="969"/>
    </location>
</feature>
<keyword evidence="6" id="KW-0539">Nucleus</keyword>
<dbReference type="PANTHER" id="PTHR13497:SF3">
    <property type="entry name" value="HISTONE DEACETYLASE COMPLEX SUBUNIT SAP130"/>
    <property type="match status" value="1"/>
</dbReference>
<keyword evidence="3" id="KW-0678">Repressor</keyword>
<dbReference type="GO" id="GO:0070822">
    <property type="term" value="C:Sin3-type complex"/>
    <property type="evidence" value="ECO:0007669"/>
    <property type="project" value="TreeGrafter"/>
</dbReference>
<accession>A0AAD9J1N9</accession>